<dbReference type="Proteomes" id="UP000268684">
    <property type="component" value="Chromosome I"/>
</dbReference>
<keyword evidence="4" id="KW-1185">Reference proteome</keyword>
<dbReference type="GeneID" id="71053672"/>
<evidence type="ECO:0000256" key="1">
    <source>
        <dbReference type="SAM" id="MobiDB-lite"/>
    </source>
</evidence>
<dbReference type="Pfam" id="PF08378">
    <property type="entry name" value="NERD"/>
    <property type="match status" value="1"/>
</dbReference>
<gene>
    <name evidence="3" type="ORF">BSTAB16_1191</name>
</gene>
<dbReference type="AlphaFoldDB" id="A0AAJ5NA16"/>
<proteinExistence type="predicted"/>
<dbReference type="EMBL" id="LR025742">
    <property type="protein sequence ID" value="VBB11072.1"/>
    <property type="molecule type" value="Genomic_DNA"/>
</dbReference>
<reference evidence="3 4" key="1">
    <citation type="submission" date="2017-11" db="EMBL/GenBank/DDBJ databases">
        <authorList>
            <person name="Seth-Smith MB H."/>
        </authorList>
    </citation>
    <scope>NUCLEOTIDE SEQUENCE [LARGE SCALE GENOMIC DNA]</scope>
    <source>
        <strain evidence="3">E</strain>
    </source>
</reference>
<accession>A0AAJ5NA16</accession>
<protein>
    <submittedName>
        <fullName evidence="3">Nuclease-related domain</fullName>
    </submittedName>
</protein>
<evidence type="ECO:0000313" key="4">
    <source>
        <dbReference type="Proteomes" id="UP000268684"/>
    </source>
</evidence>
<sequence>MQNIELYFGSTEKQDVSEQSALRRILHWLVEHQQPAIVICDVWLHHRQIDILVGTHTTTLQIEIKGYRAPVAGQQNGEWTLTYADGSIAQVKNGYLQALRNNQTLRDEMSKHLDSGETVSYPKGAVMFEPGIPHGSTLLIPADPRVTVCGADELDHLLSAPGRNPWPLAWLRDFALARNLIARSIPDAMTSQTVAHAYEVAERTAPVPTAAAPLPSRHAVVNRVPEAVVKSQPFTVAPRPVVERARVANDTGQHKPIPMEQSRGHVPLGLSSTIEMRPTRRRAILRSASVVLAVAGIAYASVHWHRTTPSAPKQAHASEAGKQESRPTSNVSRGVRHTPTRQVAREPRMSTAGVPPVDSHVPKQERSENVHAPIAVVSSADTSTITCPAGVDRLGCNGKTGVLTAPECPPAFHVLGNTCVRDQGN</sequence>
<feature type="domain" description="NERD" evidence="2">
    <location>
        <begin position="23"/>
        <end position="110"/>
    </location>
</feature>
<feature type="region of interest" description="Disordered" evidence="1">
    <location>
        <begin position="308"/>
        <end position="366"/>
    </location>
</feature>
<dbReference type="RefSeq" id="WP_122166650.1">
    <property type="nucleotide sequence ID" value="NZ_LR025742.1"/>
</dbReference>
<dbReference type="InterPro" id="IPR011528">
    <property type="entry name" value="NERD"/>
</dbReference>
<evidence type="ECO:0000259" key="2">
    <source>
        <dbReference type="Pfam" id="PF08378"/>
    </source>
</evidence>
<evidence type="ECO:0000313" key="3">
    <source>
        <dbReference type="EMBL" id="VBB11072.1"/>
    </source>
</evidence>
<name>A0AAJ5NA16_9BURK</name>
<organism evidence="3 4">
    <name type="scientific">Burkholderia stabilis</name>
    <dbReference type="NCBI Taxonomy" id="95485"/>
    <lineage>
        <taxon>Bacteria</taxon>
        <taxon>Pseudomonadati</taxon>
        <taxon>Pseudomonadota</taxon>
        <taxon>Betaproteobacteria</taxon>
        <taxon>Burkholderiales</taxon>
        <taxon>Burkholderiaceae</taxon>
        <taxon>Burkholderia</taxon>
        <taxon>Burkholderia cepacia complex</taxon>
    </lineage>
</organism>